<dbReference type="AlphaFoldDB" id="A0A1J4KBX4"/>
<proteinExistence type="predicted"/>
<evidence type="ECO:0000313" key="3">
    <source>
        <dbReference type="EMBL" id="OHT08466.1"/>
    </source>
</evidence>
<dbReference type="Pfam" id="PF01266">
    <property type="entry name" value="DAO"/>
    <property type="match status" value="1"/>
</dbReference>
<accession>A0A1J4KBX4</accession>
<dbReference type="Gene3D" id="3.30.9.10">
    <property type="entry name" value="D-Amino Acid Oxidase, subunit A, domain 2"/>
    <property type="match status" value="1"/>
</dbReference>
<dbReference type="Proteomes" id="UP000179807">
    <property type="component" value="Unassembled WGS sequence"/>
</dbReference>
<dbReference type="PANTHER" id="PTHR42720">
    <property type="entry name" value="GLYCEROL-3-PHOSPHATE DEHYDROGENASE"/>
    <property type="match status" value="1"/>
</dbReference>
<dbReference type="InterPro" id="IPR036188">
    <property type="entry name" value="FAD/NAD-bd_sf"/>
</dbReference>
<dbReference type="Gene3D" id="3.50.50.60">
    <property type="entry name" value="FAD/NAD(P)-binding domain"/>
    <property type="match status" value="1"/>
</dbReference>
<dbReference type="SUPFAM" id="SSF51905">
    <property type="entry name" value="FAD/NAD(P)-binding domain"/>
    <property type="match status" value="1"/>
</dbReference>
<dbReference type="Gene3D" id="1.10.10.1100">
    <property type="entry name" value="BFD-like [2Fe-2S]-binding domain"/>
    <property type="match status" value="1"/>
</dbReference>
<evidence type="ECO:0000259" key="1">
    <source>
        <dbReference type="Pfam" id="PF01266"/>
    </source>
</evidence>
<dbReference type="EMBL" id="MLAK01000667">
    <property type="protein sequence ID" value="OHT08466.1"/>
    <property type="molecule type" value="Genomic_DNA"/>
</dbReference>
<protein>
    <submittedName>
        <fullName evidence="3">Glycerol-3-phosphate dehydrogenase</fullName>
    </submittedName>
</protein>
<sequence>MTQTYDVTIIGGGIIGTTIARTLSKHKLNVALLEKANDVAMGSTKANSAIVHGGYAESHSKLKGRVCYQGRKMFPQLDKELHFGFKPIGSLVLAFNDSDKPGLEKLYENGKLNGLPDLEIIDKERIIKMEPSINPSVKWALYCKGAGVCSPYEMAIAMMENAITNGVELFLNSEVCGISKTKNFEIKTTSGKTFNSKFVVNAAGVNADKIAKMCNAGDFSITPRSGEYILFEPGAPPKIDHVLFQMPTKMGKGILVTPTVYGNLMVGPDAIDDNKNDLDTHVNRLYNIFDQSRLTTDKTNIHKFLRSFAGTRSVSSTDDFIIEMSRPGFVNAAGIQSPGLTSSPAIAELVKDILNKNGLPLEENRNFNPNRKPTYKEHPPIKPKVVKELAKLPEGTPNRIVCRCEQVYEEAIRDAATRGIPITSVDAIKRRTRAGMGVCQGKFCIPRTASILSNIANQKVTLNTDIEDQKVKRVNRKEMIEYYKKQ</sequence>
<dbReference type="RefSeq" id="XP_068361602.1">
    <property type="nucleotide sequence ID" value="XM_068502944.1"/>
</dbReference>
<evidence type="ECO:0000313" key="4">
    <source>
        <dbReference type="Proteomes" id="UP000179807"/>
    </source>
</evidence>
<dbReference type="InterPro" id="IPR007419">
    <property type="entry name" value="BFD-like_2Fe2S-bd_dom"/>
</dbReference>
<feature type="domain" description="BFD-like [2Fe-2S]-binding" evidence="2">
    <location>
        <begin position="400"/>
        <end position="453"/>
    </location>
</feature>
<dbReference type="CDD" id="cd19946">
    <property type="entry name" value="GlpA-like_Fer2_BFD-like"/>
    <property type="match status" value="1"/>
</dbReference>
<dbReference type="VEuPathDB" id="TrichDB:TRFO_23079"/>
<dbReference type="PANTHER" id="PTHR42720:SF1">
    <property type="entry name" value="GLYCEROL 3-PHOSPHATE OXIDASE"/>
    <property type="match status" value="1"/>
</dbReference>
<keyword evidence="4" id="KW-1185">Reference proteome</keyword>
<feature type="domain" description="FAD dependent oxidoreductase" evidence="1">
    <location>
        <begin position="6"/>
        <end position="352"/>
    </location>
</feature>
<comment type="caution">
    <text evidence="3">The sequence shown here is derived from an EMBL/GenBank/DDBJ whole genome shotgun (WGS) entry which is preliminary data.</text>
</comment>
<dbReference type="InterPro" id="IPR052745">
    <property type="entry name" value="G3P_Oxidase/Oxidoreductase"/>
</dbReference>
<dbReference type="InterPro" id="IPR041854">
    <property type="entry name" value="BFD-like_2Fe2S-bd_dom_sf"/>
</dbReference>
<dbReference type="Pfam" id="PF04324">
    <property type="entry name" value="Fer2_BFD"/>
    <property type="match status" value="1"/>
</dbReference>
<dbReference type="OrthoDB" id="498204at2759"/>
<name>A0A1J4KBX4_9EUKA</name>
<organism evidence="3 4">
    <name type="scientific">Tritrichomonas foetus</name>
    <dbReference type="NCBI Taxonomy" id="1144522"/>
    <lineage>
        <taxon>Eukaryota</taxon>
        <taxon>Metamonada</taxon>
        <taxon>Parabasalia</taxon>
        <taxon>Tritrichomonadida</taxon>
        <taxon>Tritrichomonadidae</taxon>
        <taxon>Tritrichomonas</taxon>
    </lineage>
</organism>
<dbReference type="GeneID" id="94837648"/>
<gene>
    <name evidence="3" type="ORF">TRFO_23079</name>
</gene>
<evidence type="ECO:0000259" key="2">
    <source>
        <dbReference type="Pfam" id="PF04324"/>
    </source>
</evidence>
<dbReference type="InterPro" id="IPR006076">
    <property type="entry name" value="FAD-dep_OxRdtase"/>
</dbReference>
<reference evidence="3" key="1">
    <citation type="submission" date="2016-10" db="EMBL/GenBank/DDBJ databases">
        <authorList>
            <person name="Benchimol M."/>
            <person name="Almeida L.G."/>
            <person name="Vasconcelos A.T."/>
            <person name="Perreira-Neves A."/>
            <person name="Rosa I.A."/>
            <person name="Tasca T."/>
            <person name="Bogo M.R."/>
            <person name="de Souza W."/>
        </authorList>
    </citation>
    <scope>NUCLEOTIDE SEQUENCE [LARGE SCALE GENOMIC DNA]</scope>
    <source>
        <strain evidence="3">K</strain>
    </source>
</reference>